<evidence type="ECO:0000259" key="5">
    <source>
        <dbReference type="PROSITE" id="PS51379"/>
    </source>
</evidence>
<proteinExistence type="predicted"/>
<dbReference type="InterPro" id="IPR017896">
    <property type="entry name" value="4Fe4S_Fe-S-bd"/>
</dbReference>
<keyword evidence="2" id="KW-0479">Metal-binding</keyword>
<keyword evidence="1" id="KW-0004">4Fe-4S</keyword>
<sequence>MKSKVFFLAGEDEITLKKRFPELLERLIDREFSANTWSGIKVHFGEKGNVTFVPADYSRITVKYLKEKGAKPFLFETNTLYHGQRSNTVDHLNLAAEHGFSPSRLGAPVVIADGIRGEGSAIVPVCKKHVEEAHLGSMVPEIPVLVGISHFKGHMLTGFGATIKNFSMGTAARKGKLFMHSLSKPWIDNEKCTQCGACAEQCAAEAIVRDGDDFVILKDKCTGCAECLGVCPVGAVKIHWDEASESASEKMAEYALAACGKKPGFYVNFLINITKDCDCLGKKMKPVTANVGIIASRDPVAADQAGFDLVEKTIRSAHPDVNPEVQLAHAERIGLGKRDYEMEEL</sequence>
<evidence type="ECO:0000313" key="6">
    <source>
        <dbReference type="EMBL" id="MBD3364352.1"/>
    </source>
</evidence>
<dbReference type="Pfam" id="PF12838">
    <property type="entry name" value="Fer4_7"/>
    <property type="match status" value="1"/>
</dbReference>
<reference evidence="6" key="1">
    <citation type="submission" date="2019-11" db="EMBL/GenBank/DDBJ databases">
        <title>Microbial mats filling the niche in hypersaline microbial mats.</title>
        <authorList>
            <person name="Wong H.L."/>
            <person name="Macleod F.I."/>
            <person name="White R.A. III"/>
            <person name="Burns B.P."/>
        </authorList>
    </citation>
    <scope>NUCLEOTIDE SEQUENCE</scope>
    <source>
        <strain evidence="6">Bin_327</strain>
    </source>
</reference>
<dbReference type="PANTHER" id="PTHR24960">
    <property type="entry name" value="PHOTOSYSTEM I IRON-SULFUR CENTER-RELATED"/>
    <property type="match status" value="1"/>
</dbReference>
<accession>A0A9D5K8M5</accession>
<protein>
    <submittedName>
        <fullName evidence="6">DUF362 domain-containing protein</fullName>
    </submittedName>
</protein>
<dbReference type="Proteomes" id="UP000630660">
    <property type="component" value="Unassembled WGS sequence"/>
</dbReference>
<keyword evidence="4" id="KW-0411">Iron-sulfur</keyword>
<dbReference type="EMBL" id="WJKJ01000126">
    <property type="protein sequence ID" value="MBD3364352.1"/>
    <property type="molecule type" value="Genomic_DNA"/>
</dbReference>
<dbReference type="GO" id="GO:0046872">
    <property type="term" value="F:metal ion binding"/>
    <property type="evidence" value="ECO:0007669"/>
    <property type="project" value="UniProtKB-KW"/>
</dbReference>
<evidence type="ECO:0000256" key="1">
    <source>
        <dbReference type="ARBA" id="ARBA00022485"/>
    </source>
</evidence>
<comment type="caution">
    <text evidence="6">The sequence shown here is derived from an EMBL/GenBank/DDBJ whole genome shotgun (WGS) entry which is preliminary data.</text>
</comment>
<dbReference type="InterPro" id="IPR050157">
    <property type="entry name" value="PSI_iron-sulfur_center"/>
</dbReference>
<keyword evidence="3" id="KW-0408">Iron</keyword>
<feature type="domain" description="4Fe-4S ferredoxin-type" evidence="5">
    <location>
        <begin position="183"/>
        <end position="212"/>
    </location>
</feature>
<dbReference type="PROSITE" id="PS51379">
    <property type="entry name" value="4FE4S_FER_2"/>
    <property type="match status" value="2"/>
</dbReference>
<evidence type="ECO:0000256" key="4">
    <source>
        <dbReference type="ARBA" id="ARBA00023014"/>
    </source>
</evidence>
<dbReference type="InterPro" id="IPR017900">
    <property type="entry name" value="4Fe4S_Fe_S_CS"/>
</dbReference>
<organism evidence="6 7">
    <name type="scientific">candidate division WOR-3 bacterium</name>
    <dbReference type="NCBI Taxonomy" id="2052148"/>
    <lineage>
        <taxon>Bacteria</taxon>
        <taxon>Bacteria division WOR-3</taxon>
    </lineage>
</organism>
<dbReference type="AlphaFoldDB" id="A0A9D5K8M5"/>
<dbReference type="Pfam" id="PF04015">
    <property type="entry name" value="DUF362"/>
    <property type="match status" value="1"/>
</dbReference>
<dbReference type="GO" id="GO:0051539">
    <property type="term" value="F:4 iron, 4 sulfur cluster binding"/>
    <property type="evidence" value="ECO:0007669"/>
    <property type="project" value="UniProtKB-KW"/>
</dbReference>
<name>A0A9D5K8M5_UNCW3</name>
<dbReference type="PANTHER" id="PTHR24960:SF79">
    <property type="entry name" value="PHOTOSYSTEM I IRON-SULFUR CENTER"/>
    <property type="match status" value="1"/>
</dbReference>
<feature type="domain" description="4Fe-4S ferredoxin-type" evidence="5">
    <location>
        <begin position="214"/>
        <end position="241"/>
    </location>
</feature>
<dbReference type="InterPro" id="IPR007160">
    <property type="entry name" value="DUF362"/>
</dbReference>
<dbReference type="Gene3D" id="3.30.70.20">
    <property type="match status" value="2"/>
</dbReference>
<gene>
    <name evidence="6" type="ORF">GF359_03960</name>
</gene>
<evidence type="ECO:0000256" key="3">
    <source>
        <dbReference type="ARBA" id="ARBA00023004"/>
    </source>
</evidence>
<dbReference type="SUPFAM" id="SSF54862">
    <property type="entry name" value="4Fe-4S ferredoxins"/>
    <property type="match status" value="1"/>
</dbReference>
<evidence type="ECO:0000256" key="2">
    <source>
        <dbReference type="ARBA" id="ARBA00022723"/>
    </source>
</evidence>
<evidence type="ECO:0000313" key="7">
    <source>
        <dbReference type="Proteomes" id="UP000630660"/>
    </source>
</evidence>
<dbReference type="PROSITE" id="PS00198">
    <property type="entry name" value="4FE4S_FER_1"/>
    <property type="match status" value="1"/>
</dbReference>